<dbReference type="Pfam" id="PF00857">
    <property type="entry name" value="Isochorismatase"/>
    <property type="match status" value="1"/>
</dbReference>
<dbReference type="Proteomes" id="UP000321726">
    <property type="component" value="Unassembled WGS sequence"/>
</dbReference>
<dbReference type="PANTHER" id="PTHR14119:SF3">
    <property type="entry name" value="ISOCHORISMATASE DOMAIN-CONTAINING PROTEIN 2"/>
    <property type="match status" value="1"/>
</dbReference>
<reference evidence="2 5" key="2">
    <citation type="submission" date="2019-07" db="EMBL/GenBank/DDBJ databases">
        <title>Whole genome shotgun sequence of Halomonas cupida NBRC 102219.</title>
        <authorList>
            <person name="Hosoyama A."/>
            <person name="Uohara A."/>
            <person name="Ohji S."/>
            <person name="Ichikawa N."/>
        </authorList>
    </citation>
    <scope>NUCLEOTIDE SEQUENCE [LARGE SCALE GENOMIC DNA]</scope>
    <source>
        <strain evidence="2 5">NBRC 102219</strain>
    </source>
</reference>
<dbReference type="PANTHER" id="PTHR14119">
    <property type="entry name" value="HYDROLASE"/>
    <property type="match status" value="1"/>
</dbReference>
<dbReference type="InterPro" id="IPR050993">
    <property type="entry name" value="Isochorismatase_domain"/>
</dbReference>
<dbReference type="EMBL" id="FRCA01000003">
    <property type="protein sequence ID" value="SHL86776.1"/>
    <property type="molecule type" value="Genomic_DNA"/>
</dbReference>
<accession>A0A1M7E520</accession>
<dbReference type="Proteomes" id="UP000184123">
    <property type="component" value="Unassembled WGS sequence"/>
</dbReference>
<protein>
    <submittedName>
        <fullName evidence="2">Isochorismatase</fullName>
    </submittedName>
    <submittedName>
        <fullName evidence="3">Nicotinamidase-related amidase</fullName>
    </submittedName>
</protein>
<organism evidence="3 4">
    <name type="scientific">Halomonas cupida</name>
    <dbReference type="NCBI Taxonomy" id="44933"/>
    <lineage>
        <taxon>Bacteria</taxon>
        <taxon>Pseudomonadati</taxon>
        <taxon>Pseudomonadota</taxon>
        <taxon>Gammaproteobacteria</taxon>
        <taxon>Oceanospirillales</taxon>
        <taxon>Halomonadaceae</taxon>
        <taxon>Halomonas</taxon>
    </lineage>
</organism>
<evidence type="ECO:0000313" key="2">
    <source>
        <dbReference type="EMBL" id="GEN22837.1"/>
    </source>
</evidence>
<dbReference type="AlphaFoldDB" id="A0A1M7E520"/>
<dbReference type="EMBL" id="BJXU01000027">
    <property type="protein sequence ID" value="GEN22837.1"/>
    <property type="molecule type" value="Genomic_DNA"/>
</dbReference>
<dbReference type="Gene3D" id="3.40.50.850">
    <property type="entry name" value="Isochorismatase-like"/>
    <property type="match status" value="1"/>
</dbReference>
<reference evidence="3 4" key="1">
    <citation type="submission" date="2016-11" db="EMBL/GenBank/DDBJ databases">
        <authorList>
            <person name="Jaros S."/>
            <person name="Januszkiewicz K."/>
            <person name="Wedrychowicz H."/>
        </authorList>
    </citation>
    <scope>NUCLEOTIDE SEQUENCE [LARGE SCALE GENOMIC DNA]</scope>
    <source>
        <strain evidence="3 4">DSM 4740</strain>
    </source>
</reference>
<dbReference type="SUPFAM" id="SSF52499">
    <property type="entry name" value="Isochorismatase-like hydrolases"/>
    <property type="match status" value="1"/>
</dbReference>
<gene>
    <name evidence="2" type="ORF">HCU01_07860</name>
    <name evidence="3" type="ORF">SAMN05660971_01624</name>
</gene>
<keyword evidence="5" id="KW-1185">Reference proteome</keyword>
<feature type="domain" description="Isochorismatase-like" evidence="1">
    <location>
        <begin position="8"/>
        <end position="158"/>
    </location>
</feature>
<evidence type="ECO:0000313" key="3">
    <source>
        <dbReference type="EMBL" id="SHL86776.1"/>
    </source>
</evidence>
<evidence type="ECO:0000259" key="1">
    <source>
        <dbReference type="Pfam" id="PF00857"/>
    </source>
</evidence>
<name>A0A1M7E520_9GAMM</name>
<evidence type="ECO:0000313" key="4">
    <source>
        <dbReference type="Proteomes" id="UP000184123"/>
    </source>
</evidence>
<dbReference type="InterPro" id="IPR000868">
    <property type="entry name" value="Isochorismatase-like_dom"/>
</dbReference>
<dbReference type="OrthoDB" id="9796958at2"/>
<sequence length="193" mass="21593">MLMDPERSLLLIVDVQSRLMPVIERADQAVSEISWLVAVAEHLAVPVWCTEQNPDGLGPTEPRLASVLPASTRGIVKRHFNACREPGFVEGLKELSRPQVVIAGAEAHICVLQTALGLRDQGFEVFWLIEGCVSRRLEEARLARERLVQAGGVVVSADMVAYEWLQRCDDNTFRDVHRRLLKPRAGRPLRLTP</sequence>
<dbReference type="RefSeq" id="WP_073434509.1">
    <property type="nucleotide sequence ID" value="NZ_BJXU01000027.1"/>
</dbReference>
<dbReference type="STRING" id="44933.SAMN05660971_01624"/>
<dbReference type="InterPro" id="IPR036380">
    <property type="entry name" value="Isochorismatase-like_sf"/>
</dbReference>
<proteinExistence type="predicted"/>
<evidence type="ECO:0000313" key="5">
    <source>
        <dbReference type="Proteomes" id="UP000321726"/>
    </source>
</evidence>